<organism evidence="1 2">
    <name type="scientific">Aromia moschata</name>
    <dbReference type="NCBI Taxonomy" id="1265417"/>
    <lineage>
        <taxon>Eukaryota</taxon>
        <taxon>Metazoa</taxon>
        <taxon>Ecdysozoa</taxon>
        <taxon>Arthropoda</taxon>
        <taxon>Hexapoda</taxon>
        <taxon>Insecta</taxon>
        <taxon>Pterygota</taxon>
        <taxon>Neoptera</taxon>
        <taxon>Endopterygota</taxon>
        <taxon>Coleoptera</taxon>
        <taxon>Polyphaga</taxon>
        <taxon>Cucujiformia</taxon>
        <taxon>Chrysomeloidea</taxon>
        <taxon>Cerambycidae</taxon>
        <taxon>Cerambycinae</taxon>
        <taxon>Callichromatini</taxon>
        <taxon>Aromia</taxon>
    </lineage>
</organism>
<sequence>MAVAVTLSLLAIYSLSPSFHRIYLSESNSLLVWLETSTETELFPLRKRYFKVIEIAQSRESKIRVEAAAVNASRNTFYLDLAVVLLNL</sequence>
<gene>
    <name evidence="1" type="ORF">NQ318_006442</name>
</gene>
<accession>A0AAV8XQY1</accession>
<dbReference type="Proteomes" id="UP001162162">
    <property type="component" value="Unassembled WGS sequence"/>
</dbReference>
<dbReference type="EMBL" id="JAPWTK010000393">
    <property type="protein sequence ID" value="KAJ8941013.1"/>
    <property type="molecule type" value="Genomic_DNA"/>
</dbReference>
<evidence type="ECO:0000313" key="2">
    <source>
        <dbReference type="Proteomes" id="UP001162162"/>
    </source>
</evidence>
<comment type="caution">
    <text evidence="1">The sequence shown here is derived from an EMBL/GenBank/DDBJ whole genome shotgun (WGS) entry which is preliminary data.</text>
</comment>
<reference evidence="1" key="1">
    <citation type="journal article" date="2023" name="Insect Mol. Biol.">
        <title>Genome sequencing provides insights into the evolution of gene families encoding plant cell wall-degrading enzymes in longhorned beetles.</title>
        <authorList>
            <person name="Shin N.R."/>
            <person name="Okamura Y."/>
            <person name="Kirsch R."/>
            <person name="Pauchet Y."/>
        </authorList>
    </citation>
    <scope>NUCLEOTIDE SEQUENCE</scope>
    <source>
        <strain evidence="1">AMC_N1</strain>
    </source>
</reference>
<dbReference type="AlphaFoldDB" id="A0AAV8XQY1"/>
<name>A0AAV8XQY1_9CUCU</name>
<protein>
    <submittedName>
        <fullName evidence="1">Uncharacterized protein</fullName>
    </submittedName>
</protein>
<proteinExistence type="predicted"/>
<evidence type="ECO:0000313" key="1">
    <source>
        <dbReference type="EMBL" id="KAJ8941013.1"/>
    </source>
</evidence>
<keyword evidence="2" id="KW-1185">Reference proteome</keyword>